<proteinExistence type="predicted"/>
<keyword evidence="1" id="KW-1185">Reference proteome</keyword>
<dbReference type="PANTHER" id="PTHR19446">
    <property type="entry name" value="REVERSE TRANSCRIPTASES"/>
    <property type="match status" value="1"/>
</dbReference>
<dbReference type="AlphaFoldDB" id="A0A7I4Z1N3"/>
<name>A0A7I4Z1N3_HAECO</name>
<protein>
    <submittedName>
        <fullName evidence="2">Endo/exonuclease/phosphatase domain-containing protein</fullName>
    </submittedName>
</protein>
<evidence type="ECO:0000313" key="1">
    <source>
        <dbReference type="Proteomes" id="UP000025227"/>
    </source>
</evidence>
<evidence type="ECO:0000313" key="2">
    <source>
        <dbReference type="WBParaSite" id="HCON_00169620-00001"/>
    </source>
</evidence>
<reference evidence="2" key="1">
    <citation type="submission" date="2020-12" db="UniProtKB">
        <authorList>
            <consortium name="WormBaseParasite"/>
        </authorList>
    </citation>
    <scope>IDENTIFICATION</scope>
    <source>
        <strain evidence="2">MHco3</strain>
    </source>
</reference>
<dbReference type="WBParaSite" id="HCON_00169620-00001">
    <property type="protein sequence ID" value="HCON_00169620-00001"/>
    <property type="gene ID" value="HCON_00169620"/>
</dbReference>
<dbReference type="OMA" id="QAKNEND"/>
<organism evidence="1 2">
    <name type="scientific">Haemonchus contortus</name>
    <name type="common">Barber pole worm</name>
    <dbReference type="NCBI Taxonomy" id="6289"/>
    <lineage>
        <taxon>Eukaryota</taxon>
        <taxon>Metazoa</taxon>
        <taxon>Ecdysozoa</taxon>
        <taxon>Nematoda</taxon>
        <taxon>Chromadorea</taxon>
        <taxon>Rhabditida</taxon>
        <taxon>Rhabditina</taxon>
        <taxon>Rhabditomorpha</taxon>
        <taxon>Strongyloidea</taxon>
        <taxon>Trichostrongylidae</taxon>
        <taxon>Haemonchus</taxon>
    </lineage>
</organism>
<dbReference type="Proteomes" id="UP000025227">
    <property type="component" value="Unplaced"/>
</dbReference>
<sequence>MDILEISEVRWTGQGCMRSQKKTIPFSRPEERHERGVGIVLSRRAVEALVVWRAVNERIITARFVTRHTRITVVQDIVDDIPRRDLKLFIGDFNAKLMEKLKDPATTACFSLELRNRFAVLEEAGTLKEEWTSVKRVIQDCAQKVVGRRRGKRKEQWIQESTWEKIDERRDWKICREQAKNENDADEQKERWLEHFRNILNQPEPQRTYCFEGLEPANELDVDVGSITPGETIEAIRCLRNGRASGIDEIPAELLKAGDSTMVKKLTELYNRCWNGGEVREDWRKGVIVKLPKKATWRTVKIGEVPHFFRFLEKHFALYCCDDSVIQ</sequence>
<accession>A0A7I4Z1N3</accession>
<dbReference type="OrthoDB" id="5849469at2759"/>